<reference evidence="2 3" key="1">
    <citation type="journal article" date="2017" name="Nat. Microbiol.">
        <title>Natural product diversity associated with the nematode symbionts Photorhabdus and Xenorhabdus.</title>
        <authorList>
            <person name="Tobias N.J."/>
            <person name="Wolff H."/>
            <person name="Djahanschiri B."/>
            <person name="Grundmann F."/>
            <person name="Kronenwerth M."/>
            <person name="Shi Y.M."/>
            <person name="Simonyi S."/>
            <person name="Grun P."/>
            <person name="Shapiro-Ilan D."/>
            <person name="Pidot S.J."/>
            <person name="Stinear T.P."/>
            <person name="Ebersberger I."/>
            <person name="Bode H.B."/>
        </authorList>
    </citation>
    <scope>NUCLEOTIDE SEQUENCE [LARGE SCALE GENOMIC DNA]</scope>
    <source>
        <strain evidence="2 3">DSM 17902</strain>
    </source>
</reference>
<feature type="transmembrane region" description="Helical" evidence="1">
    <location>
        <begin position="6"/>
        <end position="25"/>
    </location>
</feature>
<dbReference type="Proteomes" id="UP000221980">
    <property type="component" value="Unassembled WGS sequence"/>
</dbReference>
<keyword evidence="1" id="KW-0812">Transmembrane</keyword>
<evidence type="ECO:0000313" key="2">
    <source>
        <dbReference type="EMBL" id="PHM50746.1"/>
    </source>
</evidence>
<keyword evidence="1" id="KW-0472">Membrane</keyword>
<accession>A0A2D0JWN7</accession>
<organism evidence="2 3">
    <name type="scientific">Xenorhabdus miraniensis</name>
    <dbReference type="NCBI Taxonomy" id="351674"/>
    <lineage>
        <taxon>Bacteria</taxon>
        <taxon>Pseudomonadati</taxon>
        <taxon>Pseudomonadota</taxon>
        <taxon>Gammaproteobacteria</taxon>
        <taxon>Enterobacterales</taxon>
        <taxon>Morganellaceae</taxon>
        <taxon>Xenorhabdus</taxon>
    </lineage>
</organism>
<dbReference type="EMBL" id="NITZ01000001">
    <property type="protein sequence ID" value="PHM50746.1"/>
    <property type="molecule type" value="Genomic_DNA"/>
</dbReference>
<gene>
    <name evidence="2" type="ORF">Xmir_00148</name>
</gene>
<keyword evidence="3" id="KW-1185">Reference proteome</keyword>
<sequence length="36" mass="4212">MGHKMGHFENLFLIIYLISINYIGLRVRPSHHSLGF</sequence>
<evidence type="ECO:0000313" key="3">
    <source>
        <dbReference type="Proteomes" id="UP000221980"/>
    </source>
</evidence>
<proteinExistence type="predicted"/>
<protein>
    <submittedName>
        <fullName evidence="2">Uncharacterized protein</fullName>
    </submittedName>
</protein>
<dbReference type="AlphaFoldDB" id="A0A2D0JWN7"/>
<name>A0A2D0JWN7_9GAMM</name>
<keyword evidence="1" id="KW-1133">Transmembrane helix</keyword>
<comment type="caution">
    <text evidence="2">The sequence shown here is derived from an EMBL/GenBank/DDBJ whole genome shotgun (WGS) entry which is preliminary data.</text>
</comment>
<evidence type="ECO:0000256" key="1">
    <source>
        <dbReference type="SAM" id="Phobius"/>
    </source>
</evidence>